<gene>
    <name evidence="2" type="ORF">CHLRE_09g412676v5</name>
</gene>
<evidence type="ECO:0000313" key="2">
    <source>
        <dbReference type="EMBL" id="PNW79371.1"/>
    </source>
</evidence>
<evidence type="ECO:0000256" key="1">
    <source>
        <dbReference type="SAM" id="MobiDB-lite"/>
    </source>
</evidence>
<reference evidence="2 3" key="1">
    <citation type="journal article" date="2007" name="Science">
        <title>The Chlamydomonas genome reveals the evolution of key animal and plant functions.</title>
        <authorList>
            <person name="Merchant S.S."/>
            <person name="Prochnik S.E."/>
            <person name="Vallon O."/>
            <person name="Harris E.H."/>
            <person name="Karpowicz S.J."/>
            <person name="Witman G.B."/>
            <person name="Terry A."/>
            <person name="Salamov A."/>
            <person name="Fritz-Laylin L.K."/>
            <person name="Marechal-Drouard L."/>
            <person name="Marshall W.F."/>
            <person name="Qu L.H."/>
            <person name="Nelson D.R."/>
            <person name="Sanderfoot A.A."/>
            <person name="Spalding M.H."/>
            <person name="Kapitonov V.V."/>
            <person name="Ren Q."/>
            <person name="Ferris P."/>
            <person name="Lindquist E."/>
            <person name="Shapiro H."/>
            <person name="Lucas S.M."/>
            <person name="Grimwood J."/>
            <person name="Schmutz J."/>
            <person name="Cardol P."/>
            <person name="Cerutti H."/>
            <person name="Chanfreau G."/>
            <person name="Chen C.L."/>
            <person name="Cognat V."/>
            <person name="Croft M.T."/>
            <person name="Dent R."/>
            <person name="Dutcher S."/>
            <person name="Fernandez E."/>
            <person name="Fukuzawa H."/>
            <person name="Gonzalez-Ballester D."/>
            <person name="Gonzalez-Halphen D."/>
            <person name="Hallmann A."/>
            <person name="Hanikenne M."/>
            <person name="Hippler M."/>
            <person name="Inwood W."/>
            <person name="Jabbari K."/>
            <person name="Kalanon M."/>
            <person name="Kuras R."/>
            <person name="Lefebvre P.A."/>
            <person name="Lemaire S.D."/>
            <person name="Lobanov A.V."/>
            <person name="Lohr M."/>
            <person name="Manuell A."/>
            <person name="Meier I."/>
            <person name="Mets L."/>
            <person name="Mittag M."/>
            <person name="Mittelmeier T."/>
            <person name="Moroney J.V."/>
            <person name="Moseley J."/>
            <person name="Napoli C."/>
            <person name="Nedelcu A.M."/>
            <person name="Niyogi K."/>
            <person name="Novoselov S.V."/>
            <person name="Paulsen I.T."/>
            <person name="Pazour G."/>
            <person name="Purton S."/>
            <person name="Ral J.P."/>
            <person name="Riano-Pachon D.M."/>
            <person name="Riekhof W."/>
            <person name="Rymarquis L."/>
            <person name="Schroda M."/>
            <person name="Stern D."/>
            <person name="Umen J."/>
            <person name="Willows R."/>
            <person name="Wilson N."/>
            <person name="Zimmer S.L."/>
            <person name="Allmer J."/>
            <person name="Balk J."/>
            <person name="Bisova K."/>
            <person name="Chen C.J."/>
            <person name="Elias M."/>
            <person name="Gendler K."/>
            <person name="Hauser C."/>
            <person name="Lamb M.R."/>
            <person name="Ledford H."/>
            <person name="Long J.C."/>
            <person name="Minagawa J."/>
            <person name="Page M.D."/>
            <person name="Pan J."/>
            <person name="Pootakham W."/>
            <person name="Roje S."/>
            <person name="Rose A."/>
            <person name="Stahlberg E."/>
            <person name="Terauchi A.M."/>
            <person name="Yang P."/>
            <person name="Ball S."/>
            <person name="Bowler C."/>
            <person name="Dieckmann C.L."/>
            <person name="Gladyshev V.N."/>
            <person name="Green P."/>
            <person name="Jorgensen R."/>
            <person name="Mayfield S."/>
            <person name="Mueller-Roeber B."/>
            <person name="Rajamani S."/>
            <person name="Sayre R.T."/>
            <person name="Brokstein P."/>
            <person name="Dubchak I."/>
            <person name="Goodstein D."/>
            <person name="Hornick L."/>
            <person name="Huang Y.W."/>
            <person name="Jhaveri J."/>
            <person name="Luo Y."/>
            <person name="Martinez D."/>
            <person name="Ngau W.C."/>
            <person name="Otillar B."/>
            <person name="Poliakov A."/>
            <person name="Porter A."/>
            <person name="Szajkowski L."/>
            <person name="Werner G."/>
            <person name="Zhou K."/>
            <person name="Grigoriev I.V."/>
            <person name="Rokhsar D.S."/>
            <person name="Grossman A.R."/>
        </authorList>
    </citation>
    <scope>NUCLEOTIDE SEQUENCE [LARGE SCALE GENOMIC DNA]</scope>
    <source>
        <strain evidence="3">CC-503</strain>
    </source>
</reference>
<dbReference type="KEGG" id="cre:CHLRE_09g412676v5"/>
<dbReference type="EMBL" id="CM008970">
    <property type="protein sequence ID" value="PNW79371.1"/>
    <property type="molecule type" value="Genomic_DNA"/>
</dbReference>
<dbReference type="RefSeq" id="XP_042921599.1">
    <property type="nucleotide sequence ID" value="XM_043066303.1"/>
</dbReference>
<name>A0A2K3DFQ4_CHLRE</name>
<protein>
    <submittedName>
        <fullName evidence="2">Uncharacterized protein</fullName>
    </submittedName>
</protein>
<accession>A0A2K3DFQ4</accession>
<dbReference type="Proteomes" id="UP000006906">
    <property type="component" value="Chromosome 9"/>
</dbReference>
<proteinExistence type="predicted"/>
<dbReference type="AlphaFoldDB" id="A0A2K3DFQ4"/>
<feature type="region of interest" description="Disordered" evidence="1">
    <location>
        <begin position="42"/>
        <end position="65"/>
    </location>
</feature>
<dbReference type="GeneID" id="66054898"/>
<sequence>MADAARPRQSVTAALRALAACVYCPSTSATASAVANHFPLAGSRGAGGGASGDSKRSIRRRSGGA</sequence>
<evidence type="ECO:0000313" key="3">
    <source>
        <dbReference type="Proteomes" id="UP000006906"/>
    </source>
</evidence>
<dbReference type="Gramene" id="PNW79371">
    <property type="protein sequence ID" value="PNW79371"/>
    <property type="gene ID" value="CHLRE_09g412676v5"/>
</dbReference>
<dbReference type="InParanoid" id="A0A2K3DFQ4"/>
<keyword evidence="3" id="KW-1185">Reference proteome</keyword>
<organism evidence="2 3">
    <name type="scientific">Chlamydomonas reinhardtii</name>
    <name type="common">Chlamydomonas smithii</name>
    <dbReference type="NCBI Taxonomy" id="3055"/>
    <lineage>
        <taxon>Eukaryota</taxon>
        <taxon>Viridiplantae</taxon>
        <taxon>Chlorophyta</taxon>
        <taxon>core chlorophytes</taxon>
        <taxon>Chlorophyceae</taxon>
        <taxon>CS clade</taxon>
        <taxon>Chlamydomonadales</taxon>
        <taxon>Chlamydomonadaceae</taxon>
        <taxon>Chlamydomonas</taxon>
    </lineage>
</organism>